<feature type="domain" description="INO80 complex subunit B-like conserved region" evidence="2">
    <location>
        <begin position="428"/>
        <end position="510"/>
    </location>
</feature>
<evidence type="ECO:0000256" key="1">
    <source>
        <dbReference type="SAM" id="MobiDB-lite"/>
    </source>
</evidence>
<feature type="compositionally biased region" description="Basic residues" evidence="1">
    <location>
        <begin position="1"/>
        <end position="11"/>
    </location>
</feature>
<evidence type="ECO:0000313" key="4">
    <source>
        <dbReference type="Proteomes" id="UP000797356"/>
    </source>
</evidence>
<comment type="caution">
    <text evidence="3">The sequence shown here is derived from an EMBL/GenBank/DDBJ whole genome shotgun (WGS) entry which is preliminary data.</text>
</comment>
<proteinExistence type="predicted"/>
<dbReference type="EMBL" id="CM017883">
    <property type="protein sequence ID" value="KAG1365299.1"/>
    <property type="molecule type" value="Genomic_DNA"/>
</dbReference>
<sequence>MKKRRSATSRRPRLEAQLIMESHDTSPPLNNSRRLSPDENGGSDAGFRRKEFFLNNPPSRSSSANRIEGRTSSKKVRREDKTFEDYYGSGYPRGGNGSDLKHCSEGALAPANLKSLNKTKESMEMQSRSPDGYVGRSGDGHDMHQPEGAQSISAENKLRKVKLKVGGVTRTIHAKSNLEAGNGGTSAKPPRSSDAFQHRQKLSPQDNFDDHSPEKGSRLQGDAWKDSSGVSFSWGEGISGKQTDKLRGISSSEPVRKSKRVPKRRMLDGAFDDGEEDDEIRYLEKLKTSKVSADQTADFEDTGEDGVKKRKISKLPRNRSMPYEVDEDYVMSRSNKESRKKSRSGRESDGTDYVEEEEPGSDGGREAKRRKQKVSIESPADVRTEPLTTRQRALQSGKGGNGESLIEFPNGLPPAPSRKQKEKLSEVEIQAKKAEAAQRRKMQVEKAARESEAEAIRKILGLDSDKRKEEKKQKEREEKAKAAKSQTLASSTIKWVMGPTGTVVIFPEDVGLPSIFSSKPCRYMLVIHVGMLSHGFIVLWLGTSPTMSIKCTNDHDILHGLMSLVQFVSSRGFVIAQDGYGSNEVGLRPEIIMVRDLNMNA</sequence>
<keyword evidence="3" id="KW-0396">Initiation factor</keyword>
<reference evidence="3" key="1">
    <citation type="journal article" date="2017" name="Gigascience">
        <title>The genome draft of coconut (Cocos nucifera).</title>
        <authorList>
            <person name="Xiao Y."/>
            <person name="Xu P."/>
            <person name="Fan H."/>
            <person name="Baudouin L."/>
            <person name="Xia W."/>
            <person name="Bocs S."/>
            <person name="Xu J."/>
            <person name="Li Q."/>
            <person name="Guo A."/>
            <person name="Zhou L."/>
            <person name="Li J."/>
            <person name="Wu Y."/>
            <person name="Ma Z."/>
            <person name="Armero A."/>
            <person name="Issali A.E."/>
            <person name="Liu N."/>
            <person name="Peng M."/>
            <person name="Yang Y."/>
        </authorList>
    </citation>
    <scope>NUCLEOTIDE SEQUENCE</scope>
    <source>
        <tissue evidence="3">Spear leaf of Hainan Tall coconut</tissue>
    </source>
</reference>
<feature type="region of interest" description="Disordered" evidence="1">
    <location>
        <begin position="1"/>
        <end position="424"/>
    </location>
</feature>
<organism evidence="3 4">
    <name type="scientific">Cocos nucifera</name>
    <name type="common">Coconut palm</name>
    <dbReference type="NCBI Taxonomy" id="13894"/>
    <lineage>
        <taxon>Eukaryota</taxon>
        <taxon>Viridiplantae</taxon>
        <taxon>Streptophyta</taxon>
        <taxon>Embryophyta</taxon>
        <taxon>Tracheophyta</taxon>
        <taxon>Spermatophyta</taxon>
        <taxon>Magnoliopsida</taxon>
        <taxon>Liliopsida</taxon>
        <taxon>Arecaceae</taxon>
        <taxon>Arecoideae</taxon>
        <taxon>Cocoseae</taxon>
        <taxon>Attaleinae</taxon>
        <taxon>Cocos</taxon>
    </lineage>
</organism>
<feature type="compositionally biased region" description="Basic and acidic residues" evidence="1">
    <location>
        <begin position="208"/>
        <end position="217"/>
    </location>
</feature>
<dbReference type="GO" id="GO:0003743">
    <property type="term" value="F:translation initiation factor activity"/>
    <property type="evidence" value="ECO:0007669"/>
    <property type="project" value="UniProtKB-KW"/>
</dbReference>
<feature type="compositionally biased region" description="Low complexity" evidence="1">
    <location>
        <begin position="55"/>
        <end position="66"/>
    </location>
</feature>
<feature type="compositionally biased region" description="Acidic residues" evidence="1">
    <location>
        <begin position="270"/>
        <end position="279"/>
    </location>
</feature>
<dbReference type="OrthoDB" id="2021186at2759"/>
<dbReference type="SMART" id="SM01406">
    <property type="entry name" value="PAPA-1"/>
    <property type="match status" value="1"/>
</dbReference>
<accession>A0A8K0N9U7</accession>
<protein>
    <submittedName>
        <fullName evidence="3">Eukaryotic translation initiation factor 5B</fullName>
    </submittedName>
</protein>
<feature type="compositionally biased region" description="Basic and acidic residues" evidence="1">
    <location>
        <begin position="67"/>
        <end position="84"/>
    </location>
</feature>
<dbReference type="PANTHER" id="PTHR21561:SF25">
    <property type="entry name" value="OS03G0811500 PROTEIN"/>
    <property type="match status" value="1"/>
</dbReference>
<keyword evidence="3" id="KW-0648">Protein biosynthesis</keyword>
<keyword evidence="4" id="KW-1185">Reference proteome</keyword>
<feature type="region of interest" description="Disordered" evidence="1">
    <location>
        <begin position="465"/>
        <end position="484"/>
    </location>
</feature>
<gene>
    <name evidence="3" type="ORF">COCNU_12G002990</name>
</gene>
<dbReference type="GO" id="GO:0006338">
    <property type="term" value="P:chromatin remodeling"/>
    <property type="evidence" value="ECO:0007669"/>
    <property type="project" value="InterPro"/>
</dbReference>
<dbReference type="PANTHER" id="PTHR21561">
    <property type="entry name" value="INO80 COMPLEX SUBUNIT B"/>
    <property type="match status" value="1"/>
</dbReference>
<dbReference type="AlphaFoldDB" id="A0A8K0N9U7"/>
<dbReference type="Pfam" id="PF04795">
    <property type="entry name" value="PAPA-1"/>
    <property type="match status" value="1"/>
</dbReference>
<feature type="compositionally biased region" description="Polar residues" evidence="1">
    <location>
        <begin position="25"/>
        <end position="34"/>
    </location>
</feature>
<reference evidence="3" key="2">
    <citation type="submission" date="2019-07" db="EMBL/GenBank/DDBJ databases">
        <authorList>
            <person name="Yang Y."/>
            <person name="Bocs S."/>
            <person name="Baudouin L."/>
        </authorList>
    </citation>
    <scope>NUCLEOTIDE SEQUENCE</scope>
    <source>
        <tissue evidence="3">Spear leaf of Hainan Tall coconut</tissue>
    </source>
</reference>
<feature type="compositionally biased region" description="Basic and acidic residues" evidence="1">
    <location>
        <begin position="465"/>
        <end position="481"/>
    </location>
</feature>
<dbReference type="InterPro" id="IPR029523">
    <property type="entry name" value="INO80B/Ies2"/>
</dbReference>
<name>A0A8K0N9U7_COCNU</name>
<feature type="compositionally biased region" description="Acidic residues" evidence="1">
    <location>
        <begin position="350"/>
        <end position="360"/>
    </location>
</feature>
<feature type="compositionally biased region" description="Basic residues" evidence="1">
    <location>
        <begin position="308"/>
        <end position="317"/>
    </location>
</feature>
<evidence type="ECO:0000259" key="2">
    <source>
        <dbReference type="SMART" id="SM01406"/>
    </source>
</evidence>
<dbReference type="Proteomes" id="UP000797356">
    <property type="component" value="Chromosome 12"/>
</dbReference>
<evidence type="ECO:0000313" key="3">
    <source>
        <dbReference type="EMBL" id="KAG1365299.1"/>
    </source>
</evidence>
<dbReference type="GO" id="GO:0031011">
    <property type="term" value="C:Ino80 complex"/>
    <property type="evidence" value="ECO:0007669"/>
    <property type="project" value="InterPro"/>
</dbReference>
<dbReference type="InterPro" id="IPR006880">
    <property type="entry name" value="INO80B_C"/>
</dbReference>